<dbReference type="EMBL" id="CM023486">
    <property type="protein sequence ID" value="KAH6927490.1"/>
    <property type="molecule type" value="Genomic_DNA"/>
</dbReference>
<protein>
    <submittedName>
        <fullName evidence="1">Uncharacterized protein</fullName>
    </submittedName>
</protein>
<gene>
    <name evidence="1" type="ORF">HPB50_004541</name>
</gene>
<keyword evidence="2" id="KW-1185">Reference proteome</keyword>
<organism evidence="1 2">
    <name type="scientific">Hyalomma asiaticum</name>
    <name type="common">Tick</name>
    <dbReference type="NCBI Taxonomy" id="266040"/>
    <lineage>
        <taxon>Eukaryota</taxon>
        <taxon>Metazoa</taxon>
        <taxon>Ecdysozoa</taxon>
        <taxon>Arthropoda</taxon>
        <taxon>Chelicerata</taxon>
        <taxon>Arachnida</taxon>
        <taxon>Acari</taxon>
        <taxon>Parasitiformes</taxon>
        <taxon>Ixodida</taxon>
        <taxon>Ixodoidea</taxon>
        <taxon>Ixodidae</taxon>
        <taxon>Hyalomminae</taxon>
        <taxon>Hyalomma</taxon>
    </lineage>
</organism>
<accession>A0ACB7RY96</accession>
<evidence type="ECO:0000313" key="2">
    <source>
        <dbReference type="Proteomes" id="UP000821845"/>
    </source>
</evidence>
<comment type="caution">
    <text evidence="1">The sequence shown here is derived from an EMBL/GenBank/DDBJ whole genome shotgun (WGS) entry which is preliminary data.</text>
</comment>
<evidence type="ECO:0000313" key="1">
    <source>
        <dbReference type="EMBL" id="KAH6927490.1"/>
    </source>
</evidence>
<name>A0ACB7RY96_HYAAI</name>
<reference evidence="1" key="1">
    <citation type="submission" date="2020-05" db="EMBL/GenBank/DDBJ databases">
        <title>Large-scale comparative analyses of tick genomes elucidate their genetic diversity and vector capacities.</title>
        <authorList>
            <person name="Jia N."/>
            <person name="Wang J."/>
            <person name="Shi W."/>
            <person name="Du L."/>
            <person name="Sun Y."/>
            <person name="Zhan W."/>
            <person name="Jiang J."/>
            <person name="Wang Q."/>
            <person name="Zhang B."/>
            <person name="Ji P."/>
            <person name="Sakyi L.B."/>
            <person name="Cui X."/>
            <person name="Yuan T."/>
            <person name="Jiang B."/>
            <person name="Yang W."/>
            <person name="Lam T.T.-Y."/>
            <person name="Chang Q."/>
            <person name="Ding S."/>
            <person name="Wang X."/>
            <person name="Zhu J."/>
            <person name="Ruan X."/>
            <person name="Zhao L."/>
            <person name="Wei J."/>
            <person name="Que T."/>
            <person name="Du C."/>
            <person name="Cheng J."/>
            <person name="Dai P."/>
            <person name="Han X."/>
            <person name="Huang E."/>
            <person name="Gao Y."/>
            <person name="Liu J."/>
            <person name="Shao H."/>
            <person name="Ye R."/>
            <person name="Li L."/>
            <person name="Wei W."/>
            <person name="Wang X."/>
            <person name="Wang C."/>
            <person name="Yang T."/>
            <person name="Huo Q."/>
            <person name="Li W."/>
            <person name="Guo W."/>
            <person name="Chen H."/>
            <person name="Zhou L."/>
            <person name="Ni X."/>
            <person name="Tian J."/>
            <person name="Zhou Y."/>
            <person name="Sheng Y."/>
            <person name="Liu T."/>
            <person name="Pan Y."/>
            <person name="Xia L."/>
            <person name="Li J."/>
            <person name="Zhao F."/>
            <person name="Cao W."/>
        </authorList>
    </citation>
    <scope>NUCLEOTIDE SEQUENCE</scope>
    <source>
        <strain evidence="1">Hyas-2018</strain>
    </source>
</reference>
<proteinExistence type="predicted"/>
<dbReference type="Proteomes" id="UP000821845">
    <property type="component" value="Chromosome 6"/>
</dbReference>
<sequence length="120" mass="13382">MRVQARSSQRGAAISSDPCRMIDLESNGRQLQLVNRVRASTPYDHHIIHSMARGAQGDCGDASFLRSEKYPEPVVVVVDFQRQSGFPWRLVCPAWGQRRETEEAEEPCTAVVRPSATLGD</sequence>